<dbReference type="HOGENOM" id="CLU_1804864_0_0_11"/>
<evidence type="ECO:0000313" key="2">
    <source>
        <dbReference type="EMBL" id="EFV12331.1"/>
    </source>
</evidence>
<protein>
    <submittedName>
        <fullName evidence="2">Uncharacterized protein</fullName>
    </submittedName>
</protein>
<name>E5XTJ2_SEGRC</name>
<keyword evidence="3" id="KW-1185">Reference proteome</keyword>
<evidence type="ECO:0000256" key="1">
    <source>
        <dbReference type="SAM" id="Phobius"/>
    </source>
</evidence>
<gene>
    <name evidence="2" type="ORF">HMPREF9336_02814</name>
</gene>
<accession>E5XTJ2</accession>
<evidence type="ECO:0000313" key="3">
    <source>
        <dbReference type="Proteomes" id="UP000004816"/>
    </source>
</evidence>
<keyword evidence="1" id="KW-1133">Transmembrane helix</keyword>
<feature type="transmembrane region" description="Helical" evidence="1">
    <location>
        <begin position="61"/>
        <end position="83"/>
    </location>
</feature>
<dbReference type="AlphaFoldDB" id="E5XTJ2"/>
<feature type="transmembrane region" description="Helical" evidence="1">
    <location>
        <begin position="25"/>
        <end position="46"/>
    </location>
</feature>
<proteinExistence type="predicted"/>
<keyword evidence="1" id="KW-0812">Transmembrane</keyword>
<sequence length="143" mass="15519">MSREFSVGWRGFSDERKDQLNRRLVWGRVVAPIAGGIAALGTWYLLGSVWRDCEFRMNGGYGFLLLFLVAAVFVMAGVLAWFVHALVCLVPARSAPALAVVAAVCAAGALMWSVVSAEHNPDGTGVTRCESGVPPWWPSWIPL</sequence>
<dbReference type="RefSeq" id="WP_007471429.1">
    <property type="nucleotide sequence ID" value="NZ_KI391953.1"/>
</dbReference>
<reference evidence="2 3" key="1">
    <citation type="journal article" date="2011" name="Stand. Genomic Sci.">
        <title>High quality draft genome sequence of Segniliparus rugosus CDC 945(T)= (ATCC BAA-974(T)).</title>
        <authorList>
            <person name="Earl A.M."/>
            <person name="Desjardins C.A."/>
            <person name="Fitzgerald M.G."/>
            <person name="Arachchi H.M."/>
            <person name="Zeng Q."/>
            <person name="Mehta T."/>
            <person name="Griggs A."/>
            <person name="Birren B.W."/>
            <person name="Toney N.C."/>
            <person name="Carr J."/>
            <person name="Posey J."/>
            <person name="Butler W.R."/>
        </authorList>
    </citation>
    <scope>NUCLEOTIDE SEQUENCE [LARGE SCALE GENOMIC DNA]</scope>
    <source>
        <strain evidence="3">ATCC BAA-974 / DSM 45345 / CCUG 50838 / CIP 108380 / JCM 13579 / CDC 945</strain>
    </source>
</reference>
<dbReference type="OrthoDB" id="3827993at2"/>
<comment type="caution">
    <text evidence="2">The sequence shown here is derived from an EMBL/GenBank/DDBJ whole genome shotgun (WGS) entry which is preliminary data.</text>
</comment>
<dbReference type="Proteomes" id="UP000004816">
    <property type="component" value="Unassembled WGS sequence"/>
</dbReference>
<dbReference type="EMBL" id="ACZI02000001">
    <property type="protein sequence ID" value="EFV12331.1"/>
    <property type="molecule type" value="Genomic_DNA"/>
</dbReference>
<keyword evidence="1" id="KW-0472">Membrane</keyword>
<feature type="transmembrane region" description="Helical" evidence="1">
    <location>
        <begin position="95"/>
        <end position="115"/>
    </location>
</feature>
<organism evidence="2 3">
    <name type="scientific">Segniliparus rugosus (strain ATCC BAA-974 / DSM 45345 / CCUG 50838 / CIP 108380 / JCM 13579 / CDC 945)</name>
    <dbReference type="NCBI Taxonomy" id="679197"/>
    <lineage>
        <taxon>Bacteria</taxon>
        <taxon>Bacillati</taxon>
        <taxon>Actinomycetota</taxon>
        <taxon>Actinomycetes</taxon>
        <taxon>Mycobacteriales</taxon>
        <taxon>Segniliparaceae</taxon>
        <taxon>Segniliparus</taxon>
    </lineage>
</organism>
<dbReference type="STRING" id="679197.HMPREF9336_02814"/>